<feature type="transmembrane region" description="Helical" evidence="1">
    <location>
        <begin position="468"/>
        <end position="490"/>
    </location>
</feature>
<keyword evidence="1" id="KW-1133">Transmembrane helix</keyword>
<keyword evidence="1" id="KW-0812">Transmembrane</keyword>
<feature type="transmembrane region" description="Helical" evidence="1">
    <location>
        <begin position="286"/>
        <end position="306"/>
    </location>
</feature>
<keyword evidence="1" id="KW-0472">Membrane</keyword>
<dbReference type="InterPro" id="IPR031599">
    <property type="entry name" value="ABC_tran_2"/>
</dbReference>
<dbReference type="AlphaFoldDB" id="A0A9D1SXT1"/>
<gene>
    <name evidence="2" type="ORF">IAB14_02710</name>
</gene>
<feature type="transmembrane region" description="Helical" evidence="1">
    <location>
        <begin position="318"/>
        <end position="342"/>
    </location>
</feature>
<proteinExistence type="predicted"/>
<reference evidence="2" key="2">
    <citation type="journal article" date="2021" name="PeerJ">
        <title>Extensive microbial diversity within the chicken gut microbiome revealed by metagenomics and culture.</title>
        <authorList>
            <person name="Gilroy R."/>
            <person name="Ravi A."/>
            <person name="Getino M."/>
            <person name="Pursley I."/>
            <person name="Horton D.L."/>
            <person name="Alikhan N.F."/>
            <person name="Baker D."/>
            <person name="Gharbi K."/>
            <person name="Hall N."/>
            <person name="Watson M."/>
            <person name="Adriaenssens E.M."/>
            <person name="Foster-Nyarko E."/>
            <person name="Jarju S."/>
            <person name="Secka A."/>
            <person name="Antonio M."/>
            <person name="Oren A."/>
            <person name="Chaudhuri R.R."/>
            <person name="La Ragione R."/>
            <person name="Hildebrand F."/>
            <person name="Pallen M.J."/>
        </authorList>
    </citation>
    <scope>NUCLEOTIDE SEQUENCE</scope>
    <source>
        <strain evidence="2">23406</strain>
    </source>
</reference>
<dbReference type="Proteomes" id="UP000886891">
    <property type="component" value="Unassembled WGS sequence"/>
</dbReference>
<evidence type="ECO:0000313" key="2">
    <source>
        <dbReference type="EMBL" id="HIV00011.1"/>
    </source>
</evidence>
<feature type="transmembrane region" description="Helical" evidence="1">
    <location>
        <begin position="30"/>
        <end position="55"/>
    </location>
</feature>
<feature type="transmembrane region" description="Helical" evidence="1">
    <location>
        <begin position="393"/>
        <end position="412"/>
    </location>
</feature>
<evidence type="ECO:0000256" key="1">
    <source>
        <dbReference type="SAM" id="Phobius"/>
    </source>
</evidence>
<dbReference type="EMBL" id="DVOH01000019">
    <property type="protein sequence ID" value="HIV00011.1"/>
    <property type="molecule type" value="Genomic_DNA"/>
</dbReference>
<feature type="transmembrane region" description="Helical" evidence="1">
    <location>
        <begin position="363"/>
        <end position="387"/>
    </location>
</feature>
<organism evidence="2 3">
    <name type="scientific">Candidatus Stercoripulliclostridium merdipullorum</name>
    <dbReference type="NCBI Taxonomy" id="2840952"/>
    <lineage>
        <taxon>Bacteria</taxon>
        <taxon>Bacillati</taxon>
        <taxon>Bacillota</taxon>
        <taxon>Clostridia</taxon>
        <taxon>Eubacteriales</taxon>
        <taxon>Candidatus Stercoripulliclostridium</taxon>
    </lineage>
</organism>
<dbReference type="Pfam" id="PF16949">
    <property type="entry name" value="ABC_tran_2"/>
    <property type="match status" value="1"/>
</dbReference>
<feature type="transmembrane region" description="Helical" evidence="1">
    <location>
        <begin position="79"/>
        <end position="100"/>
    </location>
</feature>
<comment type="caution">
    <text evidence="2">The sequence shown here is derived from an EMBL/GenBank/DDBJ whole genome shotgun (WGS) entry which is preliminary data.</text>
</comment>
<accession>A0A9D1SXT1</accession>
<feature type="transmembrane region" description="Helical" evidence="1">
    <location>
        <begin position="147"/>
        <end position="168"/>
    </location>
</feature>
<protein>
    <submittedName>
        <fullName evidence="2">Uncharacterized protein</fullName>
    </submittedName>
</protein>
<feature type="transmembrane region" description="Helical" evidence="1">
    <location>
        <begin position="214"/>
        <end position="237"/>
    </location>
</feature>
<name>A0A9D1SXT1_9FIRM</name>
<sequence length="502" mass="56379">MLLGAVVYAIFMAAQLYFRMFDKAGMAYEALVLLFTLAFIFLLFTGISSTIKVLYYKGDNEILMRFPVAGNEVFISKSLFLIITQVITTTLVMAPFLAAYPLVVEVDPSYNALIALSIIFLIVIPYFLANVLAIPIMHLTNRIRNRFGVIIILLTILVTGMFAAYMLLFSKAVAYLKDSSFSVFSDEVVEIIRNISQYLIPTRYFADILVRKELYIAFPVLLMLTAVSLVAMMLVIANLYQKTLLKNVEVEGSAFKHVTKNRCRSIFGTLLRKEFIQVFRSVNYSFQYFVLACAMPVMVYFCNAIALEIGRNDIGEQISVGMTLLVMLIFATVITSFSATSISREGENFYHTKVMPVSIHTQLAVKFFMYFLVSFFANVICVVVLIVTKQMPYDMALWVFGVVETVSIALTLRSMRLDIRRPYFNLSGEGEVVNSNANTTTAVLMGFVVAVAVGIAGMLSAYMLGEKIMMIACSAIAAVFTVYSVSVYFFRLKKVYNRIAKH</sequence>
<reference evidence="2" key="1">
    <citation type="submission" date="2020-10" db="EMBL/GenBank/DDBJ databases">
        <authorList>
            <person name="Gilroy R."/>
        </authorList>
    </citation>
    <scope>NUCLEOTIDE SEQUENCE</scope>
    <source>
        <strain evidence="2">23406</strain>
    </source>
</reference>
<feature type="transmembrane region" description="Helical" evidence="1">
    <location>
        <begin position="442"/>
        <end position="462"/>
    </location>
</feature>
<evidence type="ECO:0000313" key="3">
    <source>
        <dbReference type="Proteomes" id="UP000886891"/>
    </source>
</evidence>
<feature type="transmembrane region" description="Helical" evidence="1">
    <location>
        <begin position="112"/>
        <end position="135"/>
    </location>
</feature>